<dbReference type="Proteomes" id="UP001172159">
    <property type="component" value="Unassembled WGS sequence"/>
</dbReference>
<proteinExistence type="predicted"/>
<evidence type="ECO:0000313" key="2">
    <source>
        <dbReference type="Proteomes" id="UP001172159"/>
    </source>
</evidence>
<protein>
    <submittedName>
        <fullName evidence="1">Uncharacterized protein</fullName>
    </submittedName>
</protein>
<organism evidence="1 2">
    <name type="scientific">Apiosordaria backusii</name>
    <dbReference type="NCBI Taxonomy" id="314023"/>
    <lineage>
        <taxon>Eukaryota</taxon>
        <taxon>Fungi</taxon>
        <taxon>Dikarya</taxon>
        <taxon>Ascomycota</taxon>
        <taxon>Pezizomycotina</taxon>
        <taxon>Sordariomycetes</taxon>
        <taxon>Sordariomycetidae</taxon>
        <taxon>Sordariales</taxon>
        <taxon>Lasiosphaeriaceae</taxon>
        <taxon>Apiosordaria</taxon>
    </lineage>
</organism>
<name>A0AA40EZ59_9PEZI</name>
<gene>
    <name evidence="1" type="ORF">B0T21DRAFT_355667</name>
</gene>
<evidence type="ECO:0000313" key="1">
    <source>
        <dbReference type="EMBL" id="KAK0748029.1"/>
    </source>
</evidence>
<dbReference type="EMBL" id="JAUKTV010000001">
    <property type="protein sequence ID" value="KAK0748029.1"/>
    <property type="molecule type" value="Genomic_DNA"/>
</dbReference>
<accession>A0AA40EZ59</accession>
<comment type="caution">
    <text evidence="1">The sequence shown here is derived from an EMBL/GenBank/DDBJ whole genome shotgun (WGS) entry which is preliminary data.</text>
</comment>
<keyword evidence="2" id="KW-1185">Reference proteome</keyword>
<dbReference type="AlphaFoldDB" id="A0AA40EZ59"/>
<sequence length="99" mass="11382">MFLSGVSRYSYRILFLAYALRLLGLIRRRCADCLALPSTLAWSFKPQLVYLKGARTVSHLEHVINEGVCRDFLEGIAHCGNERRCCTSIMRGMRKMRGR</sequence>
<reference evidence="1" key="1">
    <citation type="submission" date="2023-06" db="EMBL/GenBank/DDBJ databases">
        <title>Genome-scale phylogeny and comparative genomics of the fungal order Sordariales.</title>
        <authorList>
            <consortium name="Lawrence Berkeley National Laboratory"/>
            <person name="Hensen N."/>
            <person name="Bonometti L."/>
            <person name="Westerberg I."/>
            <person name="Brannstrom I.O."/>
            <person name="Guillou S."/>
            <person name="Cros-Aarteil S."/>
            <person name="Calhoun S."/>
            <person name="Haridas S."/>
            <person name="Kuo A."/>
            <person name="Mondo S."/>
            <person name="Pangilinan J."/>
            <person name="Riley R."/>
            <person name="Labutti K."/>
            <person name="Andreopoulos B."/>
            <person name="Lipzen A."/>
            <person name="Chen C."/>
            <person name="Yanf M."/>
            <person name="Daum C."/>
            <person name="Ng V."/>
            <person name="Clum A."/>
            <person name="Steindorff A."/>
            <person name="Ohm R."/>
            <person name="Martin F."/>
            <person name="Silar P."/>
            <person name="Natvig D."/>
            <person name="Lalanne C."/>
            <person name="Gautier V."/>
            <person name="Ament-Velasquez S.L."/>
            <person name="Kruys A."/>
            <person name="Hutchinson M.I."/>
            <person name="Powell A.J."/>
            <person name="Barry K."/>
            <person name="Miller A.N."/>
            <person name="Grigoriev I.V."/>
            <person name="Debuchy R."/>
            <person name="Gladieux P."/>
            <person name="Thoren M.H."/>
            <person name="Johannesson H."/>
        </authorList>
    </citation>
    <scope>NUCLEOTIDE SEQUENCE</scope>
    <source>
        <strain evidence="1">CBS 540.89</strain>
    </source>
</reference>